<dbReference type="Proteomes" id="UP000013785">
    <property type="component" value="Unassembled WGS sequence"/>
</dbReference>
<dbReference type="OrthoDB" id="9793162at2"/>
<evidence type="ECO:0000313" key="3">
    <source>
        <dbReference type="Proteomes" id="UP000013785"/>
    </source>
</evidence>
<dbReference type="GO" id="GO:0000175">
    <property type="term" value="F:3'-5'-RNA exonuclease activity"/>
    <property type="evidence" value="ECO:0007669"/>
    <property type="project" value="TreeGrafter"/>
</dbReference>
<dbReference type="InterPro" id="IPR050410">
    <property type="entry name" value="CCR4/nocturin_mRNA_transcr"/>
</dbReference>
<gene>
    <name evidence="2" type="ORF">UC3_02290</name>
</gene>
<sequence length="254" mass="29950">MKIATYNIRVDTDYDQKWQWSYREDHVLALINYHDWDIFCLQELRPNQLQSFNRLNNYHSFSAERDGDGTGEGLAIYYRKERYELIDSGFFWLSSTPEIPSIHEGSAYKRICVWCTLQDKVTKKESLILNTHLDNISESARYEGMKIILTRMKEKIENYPTFLLGDFNAEKTESVHQLILSHNFRSTKTESEQPHYGPNGSFQNFVYTTPWRDLEEIDYIYTNHGMIKTSGTLTDSCDCRYPSDHFPLEATIEF</sequence>
<dbReference type="Gene3D" id="3.60.10.10">
    <property type="entry name" value="Endonuclease/exonuclease/phosphatase"/>
    <property type="match status" value="1"/>
</dbReference>
<dbReference type="PANTHER" id="PTHR12121">
    <property type="entry name" value="CARBON CATABOLITE REPRESSOR PROTEIN 4"/>
    <property type="match status" value="1"/>
</dbReference>
<name>R3W2R5_9ENTE</name>
<dbReference type="RefSeq" id="WP_010768934.1">
    <property type="nucleotide sequence ID" value="NZ_ASWE01000001.1"/>
</dbReference>
<organism evidence="2 3">
    <name type="scientific">Enterococcus phoeniculicola ATCC BAA-412</name>
    <dbReference type="NCBI Taxonomy" id="1158610"/>
    <lineage>
        <taxon>Bacteria</taxon>
        <taxon>Bacillati</taxon>
        <taxon>Bacillota</taxon>
        <taxon>Bacilli</taxon>
        <taxon>Lactobacillales</taxon>
        <taxon>Enterococcaceae</taxon>
        <taxon>Enterococcus</taxon>
    </lineage>
</organism>
<reference evidence="2 3" key="1">
    <citation type="submission" date="2013-02" db="EMBL/GenBank/DDBJ databases">
        <title>The Genome Sequence of Enterococcus phoeniculicola BAA-412.</title>
        <authorList>
            <consortium name="The Broad Institute Genome Sequencing Platform"/>
            <consortium name="The Broad Institute Genome Sequencing Center for Infectious Disease"/>
            <person name="Earl A.M."/>
            <person name="Gilmore M.S."/>
            <person name="Lebreton F."/>
            <person name="Walker B."/>
            <person name="Young S.K."/>
            <person name="Zeng Q."/>
            <person name="Gargeya S."/>
            <person name="Fitzgerald M."/>
            <person name="Haas B."/>
            <person name="Abouelleil A."/>
            <person name="Alvarado L."/>
            <person name="Arachchi H.M."/>
            <person name="Berlin A.M."/>
            <person name="Chapman S.B."/>
            <person name="Dewar J."/>
            <person name="Goldberg J."/>
            <person name="Griggs A."/>
            <person name="Gujja S."/>
            <person name="Hansen M."/>
            <person name="Howarth C."/>
            <person name="Imamovic A."/>
            <person name="Larimer J."/>
            <person name="McCowan C."/>
            <person name="Murphy C."/>
            <person name="Neiman D."/>
            <person name="Pearson M."/>
            <person name="Priest M."/>
            <person name="Roberts A."/>
            <person name="Saif S."/>
            <person name="Shea T."/>
            <person name="Sisk P."/>
            <person name="Sykes S."/>
            <person name="Wortman J."/>
            <person name="Nusbaum C."/>
            <person name="Birren B."/>
        </authorList>
    </citation>
    <scope>NUCLEOTIDE SEQUENCE [LARGE SCALE GENOMIC DNA]</scope>
    <source>
        <strain evidence="2 3">ATCC BAA-412</strain>
    </source>
</reference>
<dbReference type="PANTHER" id="PTHR12121:SF36">
    <property type="entry name" value="ENDONUCLEASE_EXONUCLEASE_PHOSPHATASE DOMAIN-CONTAINING PROTEIN"/>
    <property type="match status" value="1"/>
</dbReference>
<dbReference type="SUPFAM" id="SSF56219">
    <property type="entry name" value="DNase I-like"/>
    <property type="match status" value="1"/>
</dbReference>
<proteinExistence type="predicted"/>
<feature type="domain" description="Endonuclease/exonuclease/phosphatase" evidence="1">
    <location>
        <begin position="4"/>
        <end position="245"/>
    </location>
</feature>
<dbReference type="InterPro" id="IPR036691">
    <property type="entry name" value="Endo/exonu/phosph_ase_sf"/>
</dbReference>
<keyword evidence="3" id="KW-1185">Reference proteome</keyword>
<dbReference type="STRING" id="154621.RV11_GL001723"/>
<dbReference type="PATRIC" id="fig|1158610.3.peg.2266"/>
<dbReference type="InterPro" id="IPR005135">
    <property type="entry name" value="Endo/exonuclease/phosphatase"/>
</dbReference>
<protein>
    <recommendedName>
        <fullName evidence="1">Endonuclease/exonuclease/phosphatase domain-containing protein</fullName>
    </recommendedName>
</protein>
<accession>R3W2R5</accession>
<dbReference type="EMBL" id="AJAT01000017">
    <property type="protein sequence ID" value="EOL41942.1"/>
    <property type="molecule type" value="Genomic_DNA"/>
</dbReference>
<dbReference type="Pfam" id="PF03372">
    <property type="entry name" value="Exo_endo_phos"/>
    <property type="match status" value="1"/>
</dbReference>
<dbReference type="HOGENOM" id="CLU_030508_1_0_9"/>
<evidence type="ECO:0000313" key="2">
    <source>
        <dbReference type="EMBL" id="EOL41942.1"/>
    </source>
</evidence>
<dbReference type="CDD" id="cd09083">
    <property type="entry name" value="EEP-1"/>
    <property type="match status" value="1"/>
</dbReference>
<comment type="caution">
    <text evidence="2">The sequence shown here is derived from an EMBL/GenBank/DDBJ whole genome shotgun (WGS) entry which is preliminary data.</text>
</comment>
<dbReference type="eggNOG" id="COG3568">
    <property type="taxonomic scope" value="Bacteria"/>
</dbReference>
<dbReference type="AlphaFoldDB" id="R3W2R5"/>
<evidence type="ECO:0000259" key="1">
    <source>
        <dbReference type="Pfam" id="PF03372"/>
    </source>
</evidence>